<evidence type="ECO:0000256" key="4">
    <source>
        <dbReference type="ARBA" id="ARBA00022840"/>
    </source>
</evidence>
<dbReference type="OrthoDB" id="7482721at2759"/>
<dbReference type="InterPro" id="IPR016059">
    <property type="entry name" value="DNA_ligase_ATP-dep_CS"/>
</dbReference>
<keyword evidence="5" id="KW-0472">Membrane</keyword>
<reference evidence="7 8" key="1">
    <citation type="journal article" date="2018" name="Evol. Lett.">
        <title>Horizontal gene cluster transfer increased hallucinogenic mushroom diversity.</title>
        <authorList>
            <person name="Reynolds H.T."/>
            <person name="Vijayakumar V."/>
            <person name="Gluck-Thaler E."/>
            <person name="Korotkin H.B."/>
            <person name="Matheny P.B."/>
            <person name="Slot J.C."/>
        </authorList>
    </citation>
    <scope>NUCLEOTIDE SEQUENCE [LARGE SCALE GENOMIC DNA]</scope>
    <source>
        <strain evidence="7 8">SRW20</strain>
    </source>
</reference>
<dbReference type="InParanoid" id="A0A409VGV6"/>
<keyword evidence="4" id="KW-0067">ATP-binding</keyword>
<keyword evidence="5" id="KW-1133">Transmembrane helix</keyword>
<accession>A0A409VGV6</accession>
<dbReference type="GO" id="GO:0005524">
    <property type="term" value="F:ATP binding"/>
    <property type="evidence" value="ECO:0007669"/>
    <property type="project" value="UniProtKB-KW"/>
</dbReference>
<evidence type="ECO:0000256" key="3">
    <source>
        <dbReference type="ARBA" id="ARBA00022741"/>
    </source>
</evidence>
<gene>
    <name evidence="7" type="ORF">CVT26_000134</name>
</gene>
<dbReference type="PROSITE" id="PS00697">
    <property type="entry name" value="DNA_LIGASE_A1"/>
    <property type="match status" value="1"/>
</dbReference>
<evidence type="ECO:0000313" key="8">
    <source>
        <dbReference type="Proteomes" id="UP000284706"/>
    </source>
</evidence>
<organism evidence="7 8">
    <name type="scientific">Gymnopilus dilepis</name>
    <dbReference type="NCBI Taxonomy" id="231916"/>
    <lineage>
        <taxon>Eukaryota</taxon>
        <taxon>Fungi</taxon>
        <taxon>Dikarya</taxon>
        <taxon>Basidiomycota</taxon>
        <taxon>Agaricomycotina</taxon>
        <taxon>Agaricomycetes</taxon>
        <taxon>Agaricomycetidae</taxon>
        <taxon>Agaricales</taxon>
        <taxon>Agaricineae</taxon>
        <taxon>Hymenogastraceae</taxon>
        <taxon>Gymnopilus</taxon>
    </lineage>
</organism>
<dbReference type="Pfam" id="PF04675">
    <property type="entry name" value="DNA_ligase_A_N"/>
    <property type="match status" value="1"/>
</dbReference>
<dbReference type="InterPro" id="IPR050191">
    <property type="entry name" value="ATP-dep_DNA_ligase"/>
</dbReference>
<evidence type="ECO:0000256" key="1">
    <source>
        <dbReference type="ARBA" id="ARBA00007572"/>
    </source>
</evidence>
<dbReference type="InterPro" id="IPR012310">
    <property type="entry name" value="DNA_ligase_ATP-dep_cent"/>
</dbReference>
<dbReference type="InterPro" id="IPR036599">
    <property type="entry name" value="DNA_ligase_N_sf"/>
</dbReference>
<keyword evidence="2" id="KW-0436">Ligase</keyword>
<evidence type="ECO:0000259" key="6">
    <source>
        <dbReference type="PROSITE" id="PS50160"/>
    </source>
</evidence>
<dbReference type="STRING" id="231916.A0A409VGV6"/>
<proteinExistence type="inferred from homology"/>
<feature type="transmembrane region" description="Helical" evidence="5">
    <location>
        <begin position="12"/>
        <end position="29"/>
    </location>
</feature>
<dbReference type="Gene3D" id="1.10.3260.10">
    <property type="entry name" value="DNA ligase, ATP-dependent, N-terminal domain"/>
    <property type="match status" value="1"/>
</dbReference>
<dbReference type="Proteomes" id="UP000284706">
    <property type="component" value="Unassembled WGS sequence"/>
</dbReference>
<protein>
    <recommendedName>
        <fullName evidence="6">ATP-dependent DNA ligase family profile domain-containing protein</fullName>
    </recommendedName>
</protein>
<dbReference type="GO" id="GO:0006281">
    <property type="term" value="P:DNA repair"/>
    <property type="evidence" value="ECO:0007669"/>
    <property type="project" value="InterPro"/>
</dbReference>
<dbReference type="GO" id="GO:0003910">
    <property type="term" value="F:DNA ligase (ATP) activity"/>
    <property type="evidence" value="ECO:0007669"/>
    <property type="project" value="InterPro"/>
</dbReference>
<dbReference type="PROSITE" id="PS50160">
    <property type="entry name" value="DNA_LIGASE_A3"/>
    <property type="match status" value="1"/>
</dbReference>
<keyword evidence="5" id="KW-0812">Transmembrane</keyword>
<dbReference type="InterPro" id="IPR012308">
    <property type="entry name" value="DNA_ligase_ATP-dep_N"/>
</dbReference>
<dbReference type="GO" id="GO:0005634">
    <property type="term" value="C:nucleus"/>
    <property type="evidence" value="ECO:0007669"/>
    <property type="project" value="TreeGrafter"/>
</dbReference>
<dbReference type="GO" id="GO:0005739">
    <property type="term" value="C:mitochondrion"/>
    <property type="evidence" value="ECO:0007669"/>
    <property type="project" value="TreeGrafter"/>
</dbReference>
<comment type="similarity">
    <text evidence="1">Belongs to the ATP-dependent DNA ligase family.</text>
</comment>
<dbReference type="GO" id="GO:0003677">
    <property type="term" value="F:DNA binding"/>
    <property type="evidence" value="ECO:0007669"/>
    <property type="project" value="InterPro"/>
</dbReference>
<dbReference type="PROSITE" id="PS00333">
    <property type="entry name" value="DNA_LIGASE_A2"/>
    <property type="match status" value="1"/>
</dbReference>
<dbReference type="GO" id="GO:0006310">
    <property type="term" value="P:DNA recombination"/>
    <property type="evidence" value="ECO:0007669"/>
    <property type="project" value="InterPro"/>
</dbReference>
<keyword evidence="8" id="KW-1185">Reference proteome</keyword>
<dbReference type="InterPro" id="IPR012340">
    <property type="entry name" value="NA-bd_OB-fold"/>
</dbReference>
<comment type="caution">
    <text evidence="7">The sequence shown here is derived from an EMBL/GenBank/DDBJ whole genome shotgun (WGS) entry which is preliminary data.</text>
</comment>
<dbReference type="PANTHER" id="PTHR45674">
    <property type="entry name" value="DNA LIGASE 1/3 FAMILY MEMBER"/>
    <property type="match status" value="1"/>
</dbReference>
<dbReference type="PANTHER" id="PTHR45674:SF12">
    <property type="entry name" value="ATP DEPENDENT DNA LIGASE DOMAIN-CONTAINING PROTEIN"/>
    <property type="match status" value="1"/>
</dbReference>
<dbReference type="GO" id="GO:1903461">
    <property type="term" value="P:Okazaki fragment processing involved in mitotic DNA replication"/>
    <property type="evidence" value="ECO:0007669"/>
    <property type="project" value="TreeGrafter"/>
</dbReference>
<evidence type="ECO:0000313" key="7">
    <source>
        <dbReference type="EMBL" id="PPQ65494.1"/>
    </source>
</evidence>
<dbReference type="Gene3D" id="2.40.50.140">
    <property type="entry name" value="Nucleic acid-binding proteins"/>
    <property type="match status" value="1"/>
</dbReference>
<dbReference type="Gene3D" id="3.30.470.30">
    <property type="entry name" value="DNA ligase/mRNA capping enzyme"/>
    <property type="match status" value="1"/>
</dbReference>
<sequence length="969" mass="109795">MEAQDRTKERVDIPFSLSVSSIIAGLFYSCIRSVHSFCSLVREISKVRPTLPGTRPKKNAGQPDYPALQVFSRWVAELRRRFDPLPPNTTTICFRMLFPEEDVYRKYDIQESKMTQLLEQCYGFEAEVFANWSLEEASGCLGQELRIVLERSCPQLDGPISSLSLAEVDELLSELASKSGFSHHSVTSKYPKAQRRSRSAIIRTLFRQLSPEDASVLTQIILKDLRPLMYPLTEFHYTTALTKFNAASVNMLSKEHAMNVWDPSKMMSKFYRMRASLDEAAAFADQSSNERCDIGPTINIPVAIPKSEKGQGCDHALSFFEGSERVWAETKYDGERAQIHVEIMDDKSSRIRIFSKSKRDSTQDRYAVHDIIRRALRLSPATLHREAWKGSISKNVIIDAEMVAFRGDEVDEFWRIRQLIENTAHGIRRKRKGAGHKSSYEHESMDSEANQEYTLGLVIFDIIYLDCRSLVYRPYTYRRKVLENLVETESGKVILAARYPIYMTKHNPVKELQRIFADHIASHQEGLVLKADDSSYNDYKRPWVKLKKDYIPGYGDSLDLVILGASWEKSRGRSLRVPPTTFTTFYIGAVNTKLDSSANPAYKYPTSTSTRTSPRTLDEVRPSFHMYFTASYGLSRDELEEVNFLIKNADASQFKKDPPYDLTHPSSLSPPATLLRTPLAVSLFGAGFTKAPGSQHYELRFPRIEKVYRPTERSWKDTTSLDDLHKVACAAVGRDRSDKDIKDWANSLWGKHSSPSIRSPRKRKARADIWYERLDTLTKKAKVCHAKSIFTAEDKWPMPHDTAQPLTSRTNLPKSHALHSDLWGKTVDDGAQHGMALLTPPAQHEIAVQKGANRVSSQRTTSPAAVPTQGDLRASRWMGTLVWFTSPGSKCSSCQLWKKKIPQEGRLHSLESLLVGCGRMSRADVPKQGIVIIDENDEDAGKWREKVAGILRMHGNHVPVVILGCKSTS</sequence>
<feature type="domain" description="ATP-dependent DNA ligase family profile" evidence="6">
    <location>
        <begin position="448"/>
        <end position="573"/>
    </location>
</feature>
<dbReference type="AlphaFoldDB" id="A0A409VGV6"/>
<dbReference type="Pfam" id="PF01068">
    <property type="entry name" value="DNA_ligase_A_M"/>
    <property type="match status" value="1"/>
</dbReference>
<evidence type="ECO:0000256" key="5">
    <source>
        <dbReference type="SAM" id="Phobius"/>
    </source>
</evidence>
<evidence type="ECO:0000256" key="2">
    <source>
        <dbReference type="ARBA" id="ARBA00022598"/>
    </source>
</evidence>
<dbReference type="EMBL" id="NHYE01005652">
    <property type="protein sequence ID" value="PPQ65494.1"/>
    <property type="molecule type" value="Genomic_DNA"/>
</dbReference>
<keyword evidence="3" id="KW-0547">Nucleotide-binding</keyword>
<name>A0A409VGV6_9AGAR</name>
<dbReference type="SUPFAM" id="SSF56091">
    <property type="entry name" value="DNA ligase/mRNA capping enzyme, catalytic domain"/>
    <property type="match status" value="1"/>
</dbReference>
<dbReference type="PROSITE" id="PS51257">
    <property type="entry name" value="PROKAR_LIPOPROTEIN"/>
    <property type="match status" value="1"/>
</dbReference>